<evidence type="ECO:0000313" key="4">
    <source>
        <dbReference type="Proteomes" id="UP000270216"/>
    </source>
</evidence>
<accession>A0ABX9ZU37</accession>
<feature type="transmembrane region" description="Helical" evidence="2">
    <location>
        <begin position="20"/>
        <end position="41"/>
    </location>
</feature>
<evidence type="ECO:0000313" key="3">
    <source>
        <dbReference type="EMBL" id="RSK84689.1"/>
    </source>
</evidence>
<evidence type="ECO:0000256" key="2">
    <source>
        <dbReference type="SAM" id="Phobius"/>
    </source>
</evidence>
<reference evidence="3 4" key="1">
    <citation type="submission" date="2018-12" db="EMBL/GenBank/DDBJ databases">
        <title>Whole genome sequence of a Pandoraea apista isolate from a patient with cystic fibrosis.</title>
        <authorList>
            <person name="Kenna D.T."/>
            <person name="Turton J.F."/>
        </authorList>
    </citation>
    <scope>NUCLEOTIDE SEQUENCE [LARGE SCALE GENOMIC DNA]</scope>
    <source>
        <strain evidence="3 4">Pa13324</strain>
    </source>
</reference>
<keyword evidence="4" id="KW-1185">Reference proteome</keyword>
<name>A0ABX9ZU37_9BURK</name>
<proteinExistence type="predicted"/>
<keyword evidence="2" id="KW-0812">Transmembrane</keyword>
<protein>
    <submittedName>
        <fullName evidence="3">Uncharacterized protein</fullName>
    </submittedName>
</protein>
<organism evidence="3 4">
    <name type="scientific">Pandoraea apista</name>
    <dbReference type="NCBI Taxonomy" id="93218"/>
    <lineage>
        <taxon>Bacteria</taxon>
        <taxon>Pseudomonadati</taxon>
        <taxon>Pseudomonadota</taxon>
        <taxon>Betaproteobacteria</taxon>
        <taxon>Burkholderiales</taxon>
        <taxon>Burkholderiaceae</taxon>
        <taxon>Pandoraea</taxon>
    </lineage>
</organism>
<sequence length="114" mass="12999">MMDQATPGSTRRIFDWSINVQGMLAGIVGATLAIAFAWFQLVGQVEKLKDKEVSQDERMSRIEKSVDQQRDDMKQQLRDIGGNVRDTNAKIDQLRDMLIQNSAGSRSDIKRWSR</sequence>
<keyword evidence="2" id="KW-0472">Membrane</keyword>
<evidence type="ECO:0000256" key="1">
    <source>
        <dbReference type="SAM" id="MobiDB-lite"/>
    </source>
</evidence>
<keyword evidence="2" id="KW-1133">Transmembrane helix</keyword>
<dbReference type="EMBL" id="RWHX01000005">
    <property type="protein sequence ID" value="RSK84689.1"/>
    <property type="molecule type" value="Genomic_DNA"/>
</dbReference>
<dbReference type="RefSeq" id="WP_107337309.1">
    <property type="nucleotide sequence ID" value="NZ_PYYA01000001.1"/>
</dbReference>
<feature type="region of interest" description="Disordered" evidence="1">
    <location>
        <begin position="53"/>
        <end position="73"/>
    </location>
</feature>
<dbReference type="Proteomes" id="UP000270216">
    <property type="component" value="Unassembled WGS sequence"/>
</dbReference>
<comment type="caution">
    <text evidence="3">The sequence shown here is derived from an EMBL/GenBank/DDBJ whole genome shotgun (WGS) entry which is preliminary data.</text>
</comment>
<gene>
    <name evidence="3" type="ORF">EJE83_04635</name>
</gene>